<reference evidence="2" key="2">
    <citation type="journal article" date="2015" name="Data Brief">
        <title>Shoot transcriptome of the giant reed, Arundo donax.</title>
        <authorList>
            <person name="Barrero R.A."/>
            <person name="Guerrero F.D."/>
            <person name="Moolhuijzen P."/>
            <person name="Goolsby J.A."/>
            <person name="Tidwell J."/>
            <person name="Bellgard S.E."/>
            <person name="Bellgard M.I."/>
        </authorList>
    </citation>
    <scope>NUCLEOTIDE SEQUENCE</scope>
    <source>
        <tissue evidence="2">Shoot tissue taken approximately 20 cm above the soil surface</tissue>
    </source>
</reference>
<feature type="region of interest" description="Disordered" evidence="1">
    <location>
        <begin position="230"/>
        <end position="269"/>
    </location>
</feature>
<dbReference type="AlphaFoldDB" id="A0A0A9B3B4"/>
<dbReference type="Gene3D" id="2.40.50.140">
    <property type="entry name" value="Nucleic acid-binding proteins"/>
    <property type="match status" value="1"/>
</dbReference>
<dbReference type="InterPro" id="IPR047192">
    <property type="entry name" value="Euk_RPA1_DBD_C"/>
</dbReference>
<evidence type="ECO:0000313" key="2">
    <source>
        <dbReference type="EMBL" id="JAD58499.1"/>
    </source>
</evidence>
<dbReference type="InterPro" id="IPR012340">
    <property type="entry name" value="NA-bd_OB-fold"/>
</dbReference>
<protein>
    <recommendedName>
        <fullName evidence="3">Replication factor A C-terminal domain-containing protein</fullName>
    </recommendedName>
</protein>
<dbReference type="PANTHER" id="PTHR47165:SF4">
    <property type="entry name" value="OS03G0429900 PROTEIN"/>
    <property type="match status" value="1"/>
</dbReference>
<dbReference type="PANTHER" id="PTHR47165">
    <property type="entry name" value="OS03G0429900 PROTEIN"/>
    <property type="match status" value="1"/>
</dbReference>
<reference evidence="2" key="1">
    <citation type="submission" date="2014-09" db="EMBL/GenBank/DDBJ databases">
        <authorList>
            <person name="Magalhaes I.L.F."/>
            <person name="Oliveira U."/>
            <person name="Santos F.R."/>
            <person name="Vidigal T.H.D.A."/>
            <person name="Brescovit A.D."/>
            <person name="Santos A.J."/>
        </authorList>
    </citation>
    <scope>NUCLEOTIDE SEQUENCE</scope>
    <source>
        <tissue evidence="2">Shoot tissue taken approximately 20 cm above the soil surface</tissue>
    </source>
</reference>
<feature type="compositionally biased region" description="Basic and acidic residues" evidence="1">
    <location>
        <begin position="249"/>
        <end position="261"/>
    </location>
</feature>
<feature type="compositionally biased region" description="Polar residues" evidence="1">
    <location>
        <begin position="237"/>
        <end position="248"/>
    </location>
</feature>
<name>A0A0A9B3B4_ARUDO</name>
<organism evidence="2">
    <name type="scientific">Arundo donax</name>
    <name type="common">Giant reed</name>
    <name type="synonym">Donax arundinaceus</name>
    <dbReference type="NCBI Taxonomy" id="35708"/>
    <lineage>
        <taxon>Eukaryota</taxon>
        <taxon>Viridiplantae</taxon>
        <taxon>Streptophyta</taxon>
        <taxon>Embryophyta</taxon>
        <taxon>Tracheophyta</taxon>
        <taxon>Spermatophyta</taxon>
        <taxon>Magnoliopsida</taxon>
        <taxon>Liliopsida</taxon>
        <taxon>Poales</taxon>
        <taxon>Poaceae</taxon>
        <taxon>PACMAD clade</taxon>
        <taxon>Arundinoideae</taxon>
        <taxon>Arundineae</taxon>
        <taxon>Arundo</taxon>
    </lineage>
</organism>
<dbReference type="SUPFAM" id="SSF50249">
    <property type="entry name" value="Nucleic acid-binding proteins"/>
    <property type="match status" value="1"/>
</dbReference>
<evidence type="ECO:0008006" key="3">
    <source>
        <dbReference type="Google" id="ProtNLM"/>
    </source>
</evidence>
<evidence type="ECO:0000256" key="1">
    <source>
        <dbReference type="SAM" id="MobiDB-lite"/>
    </source>
</evidence>
<accession>A0A0A9B3B4</accession>
<dbReference type="CDD" id="cd04476">
    <property type="entry name" value="RPA1_DBD_C"/>
    <property type="match status" value="1"/>
</dbReference>
<dbReference type="EMBL" id="GBRH01239396">
    <property type="protein sequence ID" value="JAD58499.1"/>
    <property type="molecule type" value="Transcribed_RNA"/>
</dbReference>
<proteinExistence type="predicted"/>
<sequence length="269" mass="31221">MQNEIKDKTLLQLKEVYLFKQMDHRFRCTVTITKVVLDQGWYYPACKSYKTRVRFDGLTYKCPSYGCLTSEDRYKIPLMENDDTYELEFILFGETAQQLIGRPVTRLQALYDKHDIPTEISSLVGQKYTFIVKISSRKSAQNEDPSFEVLKIICQMGKQICMPTFRKKQLATSSELSVLSSKSPTSSTSKNLAPLIPIKSKQGFKEEKEITEIELMDIDQTQLDIDNKLSLGKRPHQSTTHMETILHQSDNDDTKTREHMRNTNKRTRQ</sequence>